<dbReference type="Gene3D" id="2.150.10.10">
    <property type="entry name" value="Serralysin-like metalloprotease, C-terminal"/>
    <property type="match status" value="9"/>
</dbReference>
<dbReference type="GO" id="GO:0090729">
    <property type="term" value="F:toxin activity"/>
    <property type="evidence" value="ECO:0007669"/>
    <property type="project" value="UniProtKB-KW"/>
</dbReference>
<organism evidence="10 11">
    <name type="scientific">Snodgrassella alvi</name>
    <dbReference type="NCBI Taxonomy" id="1196083"/>
    <lineage>
        <taxon>Bacteria</taxon>
        <taxon>Pseudomonadati</taxon>
        <taxon>Pseudomonadota</taxon>
        <taxon>Betaproteobacteria</taxon>
        <taxon>Neisseriales</taxon>
        <taxon>Neisseriaceae</taxon>
        <taxon>Snodgrassella</taxon>
    </lineage>
</organism>
<dbReference type="InterPro" id="IPR003995">
    <property type="entry name" value="RTX_toxin_determinant-A"/>
</dbReference>
<dbReference type="InterPro" id="IPR001343">
    <property type="entry name" value="Hemolysn_Ca-bd"/>
</dbReference>
<evidence type="ECO:0000256" key="5">
    <source>
        <dbReference type="ARBA" id="ARBA00022737"/>
    </source>
</evidence>
<evidence type="ECO:0000256" key="4">
    <source>
        <dbReference type="ARBA" id="ARBA00022656"/>
    </source>
</evidence>
<dbReference type="SMART" id="SM00736">
    <property type="entry name" value="CADG"/>
    <property type="match status" value="2"/>
</dbReference>
<evidence type="ECO:0000256" key="6">
    <source>
        <dbReference type="ARBA" id="ARBA00022837"/>
    </source>
</evidence>
<keyword evidence="3" id="KW-0964">Secreted</keyword>
<protein>
    <recommendedName>
        <fullName evidence="9">Dystroglycan-type cadherin-like domain-containing protein</fullName>
    </recommendedName>
</protein>
<evidence type="ECO:0000256" key="3">
    <source>
        <dbReference type="ARBA" id="ARBA00022525"/>
    </source>
</evidence>
<evidence type="ECO:0000256" key="2">
    <source>
        <dbReference type="ARBA" id="ARBA00004613"/>
    </source>
</evidence>
<dbReference type="InterPro" id="IPR013783">
    <property type="entry name" value="Ig-like_fold"/>
</dbReference>
<dbReference type="InterPro" id="IPR018511">
    <property type="entry name" value="Hemolysin-typ_Ca-bd_CS"/>
</dbReference>
<keyword evidence="6" id="KW-0106">Calcium</keyword>
<accession>A0A2N9XIR5</accession>
<dbReference type="Pfam" id="PF06594">
    <property type="entry name" value="HCBP_related"/>
    <property type="match status" value="4"/>
</dbReference>
<dbReference type="Pfam" id="PF00353">
    <property type="entry name" value="HemolysinCabind"/>
    <property type="match status" value="12"/>
</dbReference>
<evidence type="ECO:0000259" key="9">
    <source>
        <dbReference type="SMART" id="SM00736"/>
    </source>
</evidence>
<dbReference type="PROSITE" id="PS00330">
    <property type="entry name" value="HEMOLYSIN_CALCIUM"/>
    <property type="match status" value="16"/>
</dbReference>
<feature type="domain" description="Dystroglycan-type cadherin-like" evidence="9">
    <location>
        <begin position="1365"/>
        <end position="1459"/>
    </location>
</feature>
<dbReference type="InterPro" id="IPR011049">
    <property type="entry name" value="Serralysin-like_metalloprot_C"/>
</dbReference>
<keyword evidence="7" id="KW-0843">Virulence</keyword>
<feature type="domain" description="Dystroglycan-type cadherin-like" evidence="9">
    <location>
        <begin position="1460"/>
        <end position="1557"/>
    </location>
</feature>
<keyword evidence="5" id="KW-0677">Repeat</keyword>
<dbReference type="SUPFAM" id="SSF49313">
    <property type="entry name" value="Cadherin-like"/>
    <property type="match status" value="2"/>
</dbReference>
<dbReference type="EMBL" id="MEIQ01000053">
    <property type="protein sequence ID" value="PIT48220.1"/>
    <property type="molecule type" value="Genomic_DNA"/>
</dbReference>
<dbReference type="InterPro" id="IPR006644">
    <property type="entry name" value="Cadg"/>
</dbReference>
<dbReference type="PANTHER" id="PTHR38340:SF1">
    <property type="entry name" value="S-LAYER PROTEIN"/>
    <property type="match status" value="1"/>
</dbReference>
<dbReference type="InterPro" id="IPR050557">
    <property type="entry name" value="RTX_toxin/Mannuronan_C5-epim"/>
</dbReference>
<gene>
    <name evidence="10" type="ORF">BHC48_10865</name>
</gene>
<dbReference type="GO" id="GO:0005509">
    <property type="term" value="F:calcium ion binding"/>
    <property type="evidence" value="ECO:0007669"/>
    <property type="project" value="InterPro"/>
</dbReference>
<keyword evidence="8" id="KW-0472">Membrane</keyword>
<dbReference type="Proteomes" id="UP000231484">
    <property type="component" value="Unassembled WGS sequence"/>
</dbReference>
<keyword evidence="4" id="KW-0800">Toxin</keyword>
<dbReference type="SUPFAM" id="SSF51120">
    <property type="entry name" value="beta-Roll"/>
    <property type="match status" value="8"/>
</dbReference>
<evidence type="ECO:0000256" key="8">
    <source>
        <dbReference type="ARBA" id="ARBA00023136"/>
    </source>
</evidence>
<evidence type="ECO:0000313" key="11">
    <source>
        <dbReference type="Proteomes" id="UP000231484"/>
    </source>
</evidence>
<dbReference type="PANTHER" id="PTHR38340">
    <property type="entry name" value="S-LAYER PROTEIN"/>
    <property type="match status" value="1"/>
</dbReference>
<comment type="subcellular location">
    <subcellularLocation>
        <location evidence="1">Membrane</location>
    </subcellularLocation>
    <subcellularLocation>
        <location evidence="2">Secreted</location>
    </subcellularLocation>
</comment>
<dbReference type="GO" id="GO:0016020">
    <property type="term" value="C:membrane"/>
    <property type="evidence" value="ECO:0007669"/>
    <property type="project" value="UniProtKB-SubCell"/>
</dbReference>
<dbReference type="InterPro" id="IPR015919">
    <property type="entry name" value="Cadherin-like_sf"/>
</dbReference>
<dbReference type="Gene3D" id="2.60.40.10">
    <property type="entry name" value="Immunoglobulins"/>
    <property type="match status" value="1"/>
</dbReference>
<dbReference type="GO" id="GO:0005576">
    <property type="term" value="C:extracellular region"/>
    <property type="evidence" value="ECO:0007669"/>
    <property type="project" value="UniProtKB-SubCell"/>
</dbReference>
<sequence length="2173" mass="238437">MEATMTNNSQLFKLNPITAQLREYCSFKEAFFGDALSGTSTVGTTISIIEFCLSRLFKQPIVKNIVDHLTAKQGLVTTIPQFFAKLGSGQLTGSDILGMANTLTGYILSIAVLAGARINPWIFGASLLIDIANNFYQYITCKPKNETPNKQEAESQASPLIIDLNFNGVETDRLGIGAYFDLDHNGFAEETAWAKYNDGLLALDLNGNGIIDNGSELFGNNTILPDGSKASNGFEALKQYDSNGDGVINHLDDIWSKLRVWRDQTADGITQQGELHTLDELGITSIDLHYKESDYVDNSNNGHKQQSTVTWKDGKTSNIDDVWLQTDVSKTIDRTPLGDVPQDILDQVYVLPTVNGFGNLVNLTKAMAQDHKLLKMVQDYIALGQENQTDSQLDAIIYQWAQVTNVDKNGRTNTVNGQQLAVLEILTGSEYHQNGWGKNPGPNAGNILTQEYNKFRHYVKSMILAQTDYAEIFKPEMIKNVITGYDDIVFKNLQDYLSQLSQKVHDGDTDSIKELLKISNIMHGMNTYKTFVFDNMVKDIEKFSENDLVLSKYLSGNLLIGDENSNNLFGSSSADYIIGSKGNDSLVGGDGDDTYEFSFGDGVDTIYDSEGNDRIVLKNILPSQVRISRKLDSLVIELINAGDKTPTGDKLIIQNYFDIVGNGLGEGLIETIIFGDGTKYDVEKTLSLATIKATNGNDQFYLDNNDNAFSALDGNDIVFGLGGNDYLDGGHGDDQLHGGDGDDVLIGGEGNDHLYGDNGNDTLIGGLGNDYLEGGLGSDIYMFDKNFGQDQILESNITGKDINTVIFNNWTREDFTYFRKGTDLYIVSKNSADSLCVKQFFSDTEQNQIDFFKFSDGSQLTVEDIRSITQIGTDQDDELYAYGSKDTFLDGGKGNDQLFGANGNDRLVGGDGNDRLSGGQGNDILIGGNGDDYLEGGAGSDTYVFGSHFGHDIIQNHDSSTGRQDVIRFTDNINQADVNFHRVGNDLIINTNDGNNSIQVKNYFINEAHGNYQVDLIQFADGTQLSVDDIKKITQIGTDGDDELYAYSSENTVLDGGKGNDRLYGSQKDDTLIGGEGNDHLYGGAGNDILIGGAGNDYLEGGNGSNIYVFDKGFGQDIINNYNLSSNRQDVISLGKGISQADLQFSRIGMNLVVRVKDTQDSITVNNYFFQEGKGGYQIDWIKFDDGSQLGVEEIKRLTQLGTDGDDQLYAYGNEDTILNGGKGNDLLIGSAGRDVLIGGDGNDVLQGNDGNDSLIGGAGSNTLYGGKGIDGYIFKREDLVNQTTNEIIDSDGRGYISIDDIQLNSLNWLIDEYSDVIWHAGNLQLQKSGNDLILTGDFDSRIIIRNYHQGDLNINLPGRNLAPEVANEIDPIETKGGKLFTYQIPSDLFTDPNKGDKIAISVAGLPDWLQYDVNTNTLFGTPDANLNEDFTINIIGTDLGGLTASQKIHLSVKANHAPEVVNEMADQRLIANQTWTYGRVDLLFSDRDGDVLTYSLQSQNPLDDISWLTIDPKTKVLSGTPTHSGQFTIKLIATDDVGKQVIQNIQFNVLPKDTQVLTTSNGNGDNNDNFIIGNDLNNIIYGRAGDDYLEGGIGNDRLFGEQGNDTLIGGLGDDYLDGGAGNDTYVFSKGDGKDTILEYNPSQKDINTIRFTDIKSDEVTYHRNGLNLVIDGYHDGDSVTIRDFFYGSYRQIQQFIFADKTINIDEFKRQGLPLTGTDKNETITGWGANNAIYGGKGNDTLNGRAGDDYLDGGEGNDWLFGNNGNDTLIGGLGDDYLEGGAGNDTYVFSKGDGKDTILEYNPSQKDINTIRFTDIKSDEVTYHRDGLNLVIDGYHDGDSVTIRDFFYGSYRQIQQFIFADKTISIDEFKVQGLPLTGTDKNETITGWDANNAIYGGKGNDTLNGRAGDDYLDGGEDNDWLFGNNGNDTLIGGLGDDYLEGGAGNDIYVFSKGDGKDTILEDNPSQKDINTIRFTDIKSDEVTYHRDGLNLVIDGYHDGDSVTIRDFFYGTYRQIQKFAFADKTISIDELKGQGLLTENNTKTGTFSLFDADDSLAYERSALAMVQSLDTDYSPLLSSQHMNHFMLESLQDYTGYRNKDTVIKPMNSHHTHHTQYVHAIAIHSKKEFVSVMNQLQHLVTAMAGFASESQEPLVIPREVSLTAQQPTVTAYWGS</sequence>
<proteinExistence type="predicted"/>
<evidence type="ECO:0000256" key="1">
    <source>
        <dbReference type="ARBA" id="ARBA00004370"/>
    </source>
</evidence>
<comment type="caution">
    <text evidence="10">The sequence shown here is derived from an EMBL/GenBank/DDBJ whole genome shotgun (WGS) entry which is preliminary data.</text>
</comment>
<dbReference type="Pfam" id="PF05345">
    <property type="entry name" value="He_PIG"/>
    <property type="match status" value="2"/>
</dbReference>
<dbReference type="PRINTS" id="PR01488">
    <property type="entry name" value="RTXTOXINA"/>
</dbReference>
<reference evidence="10 11" key="1">
    <citation type="journal article" date="2017" name="MBio">
        <title>Type VI secretion-mediated competition in the bee gut microbiome.</title>
        <authorList>
            <person name="Steele M.I."/>
            <person name="Kwong W.K."/>
            <person name="Powell J.E."/>
            <person name="Whiteley M."/>
            <person name="Moran N.A."/>
        </authorList>
    </citation>
    <scope>NUCLEOTIDE SEQUENCE [LARGE SCALE GENOMIC DNA]</scope>
    <source>
        <strain evidence="10 11">Occ4-2</strain>
    </source>
</reference>
<name>A0A2N9XIR5_9NEIS</name>
<evidence type="ECO:0000256" key="7">
    <source>
        <dbReference type="ARBA" id="ARBA00023026"/>
    </source>
</evidence>
<evidence type="ECO:0000313" key="10">
    <source>
        <dbReference type="EMBL" id="PIT48220.1"/>
    </source>
</evidence>
<dbReference type="InterPro" id="IPR010566">
    <property type="entry name" value="Haemolys_ca-bd"/>
</dbReference>
<dbReference type="PRINTS" id="PR00313">
    <property type="entry name" value="CABNDNGRPT"/>
</dbReference>